<keyword evidence="1" id="KW-0808">Transferase</keyword>
<gene>
    <name evidence="3" type="ORF">AU14_06055</name>
</gene>
<evidence type="ECO:0000313" key="3">
    <source>
        <dbReference type="EMBL" id="AHI28334.1"/>
    </source>
</evidence>
<evidence type="ECO:0000313" key="4">
    <source>
        <dbReference type="Proteomes" id="UP000061489"/>
    </source>
</evidence>
<feature type="region of interest" description="Disordered" evidence="2">
    <location>
        <begin position="402"/>
        <end position="422"/>
    </location>
</feature>
<dbReference type="SUPFAM" id="SSF89796">
    <property type="entry name" value="CoA-transferase family III (CaiB/BaiF)"/>
    <property type="match status" value="1"/>
</dbReference>
<dbReference type="Gene3D" id="3.40.50.10540">
    <property type="entry name" value="Crotonobetainyl-coa:carnitine coa-transferase, domain 1"/>
    <property type="match status" value="1"/>
</dbReference>
<evidence type="ECO:0000256" key="1">
    <source>
        <dbReference type="ARBA" id="ARBA00022679"/>
    </source>
</evidence>
<keyword evidence="4" id="KW-1185">Reference proteome</keyword>
<dbReference type="InterPro" id="IPR003673">
    <property type="entry name" value="CoA-Trfase_fam_III"/>
</dbReference>
<dbReference type="PANTHER" id="PTHR48207">
    <property type="entry name" value="SUCCINATE--HYDROXYMETHYLGLUTARATE COA-TRANSFERASE"/>
    <property type="match status" value="1"/>
</dbReference>
<organism evidence="3 4">
    <name type="scientific">Marinobacter similis</name>
    <dbReference type="NCBI Taxonomy" id="1420916"/>
    <lineage>
        <taxon>Bacteria</taxon>
        <taxon>Pseudomonadati</taxon>
        <taxon>Pseudomonadota</taxon>
        <taxon>Gammaproteobacteria</taxon>
        <taxon>Pseudomonadales</taxon>
        <taxon>Marinobacteraceae</taxon>
        <taxon>Marinobacter</taxon>
    </lineage>
</organism>
<dbReference type="InterPro" id="IPR023606">
    <property type="entry name" value="CoA-Trfase_III_dom_1_sf"/>
</dbReference>
<accession>W5YHH8</accession>
<reference evidence="3 4" key="1">
    <citation type="journal article" date="2014" name="Genome Announc.">
        <title>Draft Genome Sequences of Marinobacter similis A3d10T and Marinobacter salarius R9SW1T.</title>
        <authorList>
            <person name="Ivanova E.P."/>
            <person name="Ng H.J."/>
            <person name="Webb H.K."/>
            <person name="Feng G."/>
            <person name="Oshima K."/>
            <person name="Hattori M."/>
            <person name="Ohkuma M."/>
            <person name="Sergeev A.F."/>
            <person name="Mikhailov V.V."/>
            <person name="Crawford R.J."/>
            <person name="Sawabe T."/>
        </authorList>
    </citation>
    <scope>NUCLEOTIDE SEQUENCE [LARGE SCALE GENOMIC DNA]</scope>
    <source>
        <strain evidence="3 4">A3d10</strain>
    </source>
</reference>
<evidence type="ECO:0000256" key="2">
    <source>
        <dbReference type="SAM" id="MobiDB-lite"/>
    </source>
</evidence>
<dbReference type="EMBL" id="CP007151">
    <property type="protein sequence ID" value="AHI28334.1"/>
    <property type="molecule type" value="Genomic_DNA"/>
</dbReference>
<dbReference type="HOGENOM" id="CLU_033975_0_0_6"/>
<dbReference type="STRING" id="1420916.AU14_06055"/>
<dbReference type="AlphaFoldDB" id="W5YHH8"/>
<dbReference type="OrthoDB" id="9058532at2"/>
<dbReference type="PANTHER" id="PTHR48207:SF3">
    <property type="entry name" value="SUCCINATE--HYDROXYMETHYLGLUTARATE COA-TRANSFERASE"/>
    <property type="match status" value="1"/>
</dbReference>
<dbReference type="RefSeq" id="WP_041339625.1">
    <property type="nucleotide sequence ID" value="NZ_CP007151.1"/>
</dbReference>
<dbReference type="Pfam" id="PF02515">
    <property type="entry name" value="CoA_transf_3"/>
    <property type="match status" value="1"/>
</dbReference>
<protein>
    <submittedName>
        <fullName evidence="3">Carnitine dehydratase</fullName>
    </submittedName>
</protein>
<proteinExistence type="predicted"/>
<sequence length="422" mass="45889">MAQSNETEQKPGPLSGITVLDFSRVLAGPYCTMILADLGARVIKVERFGTGDDTRAFGPFVDEESAYFMCFNRGKESISLDIKSPRDRELLERLLDSSDVLVENFRPGVMERLGYGPERLAKTHPHIVYTSISGFGHSGPFSELPGYDMVVQAMGGVMSLTGWPDGEPARVGTSFGDLGAALFGVVGILAALHSRNRDAQGSRVDIGMLDCQAALMETALARYDVEGKVPTRTGDNHPSLAPFETFMAEDGKFVICAGNDTLFLLMADALGSPQMALKPEFLTNDLRVQNRAQLVKDVEKITTSKPMQHWIDALNEAGVPCAPINTIDRLFSNPQLLARNMIVKVKGEGDRAVRTAGNPIKMSTMSEIDPESPIRAPRLNEHREAILAELMTKCGAYAPTSRARSEADEIESNSFCETAAKA</sequence>
<dbReference type="GO" id="GO:0008410">
    <property type="term" value="F:CoA-transferase activity"/>
    <property type="evidence" value="ECO:0007669"/>
    <property type="project" value="TreeGrafter"/>
</dbReference>
<dbReference type="KEGG" id="msx:AU14_06055"/>
<name>W5YHH8_9GAMM</name>
<dbReference type="InterPro" id="IPR044855">
    <property type="entry name" value="CoA-Trfase_III_dom3_sf"/>
</dbReference>
<dbReference type="InterPro" id="IPR050483">
    <property type="entry name" value="CoA-transferase_III_domain"/>
</dbReference>
<dbReference type="Gene3D" id="3.30.1540.10">
    <property type="entry name" value="formyl-coa transferase, domain 3"/>
    <property type="match status" value="1"/>
</dbReference>
<dbReference type="Proteomes" id="UP000061489">
    <property type="component" value="Chromosome"/>
</dbReference>